<evidence type="ECO:0000256" key="5">
    <source>
        <dbReference type="ARBA" id="ARBA00022448"/>
    </source>
</evidence>
<evidence type="ECO:0000256" key="11">
    <source>
        <dbReference type="ARBA" id="ARBA00023136"/>
    </source>
</evidence>
<dbReference type="EMBL" id="CBLX010000003">
    <property type="protein sequence ID" value="CDG38488.1"/>
    <property type="molecule type" value="Genomic_DNA"/>
</dbReference>
<keyword evidence="5 12" id="KW-0813">Transport</keyword>
<evidence type="ECO:0000256" key="9">
    <source>
        <dbReference type="ARBA" id="ARBA00022748"/>
    </source>
</evidence>
<keyword evidence="11 12" id="KW-0472">Membrane</keyword>
<proteinExistence type="inferred from homology"/>
<evidence type="ECO:0000256" key="10">
    <source>
        <dbReference type="ARBA" id="ARBA00022989"/>
    </source>
</evidence>
<evidence type="ECO:0000256" key="13">
    <source>
        <dbReference type="SAM" id="MobiDB-lite"/>
    </source>
</evidence>
<keyword evidence="6 12" id="KW-1003">Cell membrane</keyword>
<dbReference type="Proteomes" id="UP000027583">
    <property type="component" value="Unassembled WGS sequence"/>
</dbReference>
<keyword evidence="10 12" id="KW-1133">Transmembrane helix</keyword>
<dbReference type="Pfam" id="PF04995">
    <property type="entry name" value="CcmD"/>
    <property type="match status" value="1"/>
</dbReference>
<comment type="similarity">
    <text evidence="3 12">Belongs to the CcmD/CycX/HelD family.</text>
</comment>
<dbReference type="InterPro" id="IPR007078">
    <property type="entry name" value="Haem_export_protD_CcmD"/>
</dbReference>
<dbReference type="GO" id="GO:0017004">
    <property type="term" value="P:cytochrome complex assembly"/>
    <property type="evidence" value="ECO:0007669"/>
    <property type="project" value="UniProtKB-KW"/>
</dbReference>
<evidence type="ECO:0000256" key="1">
    <source>
        <dbReference type="ARBA" id="ARBA00002442"/>
    </source>
</evidence>
<comment type="caution">
    <text evidence="14">The sequence shown here is derived from an EMBL/GenBank/DDBJ whole genome shotgun (WGS) entry which is preliminary data.</text>
</comment>
<evidence type="ECO:0000256" key="4">
    <source>
        <dbReference type="ARBA" id="ARBA00016461"/>
    </source>
</evidence>
<keyword evidence="9 12" id="KW-0201">Cytochrome c-type biogenesis</keyword>
<reference evidence="14 15" key="2">
    <citation type="journal article" date="2014" name="PLoS ONE">
        <title>Evolution of mitochondria reconstructed from the energy metabolism of living bacteria.</title>
        <authorList>
            <person name="Degli Esposti M."/>
            <person name="Chouaia B."/>
            <person name="Comandatore F."/>
            <person name="Crotti E."/>
            <person name="Sassera D."/>
            <person name="Lievens P.M."/>
            <person name="Daffonchio D."/>
            <person name="Bandi C."/>
        </authorList>
    </citation>
    <scope>NUCLEOTIDE SEQUENCE [LARGE SCALE GENOMIC DNA]</scope>
    <source>
        <strain evidence="14 15">SF2.1</strain>
    </source>
</reference>
<evidence type="ECO:0000256" key="3">
    <source>
        <dbReference type="ARBA" id="ARBA00008741"/>
    </source>
</evidence>
<feature type="transmembrane region" description="Helical" evidence="12">
    <location>
        <begin position="6"/>
        <end position="26"/>
    </location>
</feature>
<evidence type="ECO:0000256" key="6">
    <source>
        <dbReference type="ARBA" id="ARBA00022475"/>
    </source>
</evidence>
<feature type="compositionally biased region" description="Polar residues" evidence="13">
    <location>
        <begin position="52"/>
        <end position="65"/>
    </location>
</feature>
<evidence type="ECO:0000313" key="15">
    <source>
        <dbReference type="Proteomes" id="UP000027583"/>
    </source>
</evidence>
<reference evidence="14 15" key="1">
    <citation type="journal article" date="2014" name="Genome Biol. Evol.">
        <title>Acetic acid bacteria genomes reveal functional traits for adaptation to life in insect guts.</title>
        <authorList>
            <person name="Chouaia B."/>
            <person name="Gaiarsa S."/>
            <person name="Crotti E."/>
            <person name="Comandatore F."/>
            <person name="Degli Esposti M."/>
            <person name="Ricci I."/>
            <person name="Alma A."/>
            <person name="Favia G."/>
            <person name="Bandi C."/>
            <person name="Daffonchio D."/>
        </authorList>
    </citation>
    <scope>NUCLEOTIDE SEQUENCE [LARGE SCALE GENOMIC DNA]</scope>
    <source>
        <strain evidence="14 15">SF2.1</strain>
    </source>
</reference>
<comment type="function">
    <text evidence="1 12">Required for the export of heme to the periplasm for the biogenesis of c-type cytochromes.</text>
</comment>
<evidence type="ECO:0000256" key="12">
    <source>
        <dbReference type="RuleBase" id="RU363101"/>
    </source>
</evidence>
<dbReference type="NCBIfam" id="TIGR03141">
    <property type="entry name" value="cytochro_ccmD"/>
    <property type="match status" value="1"/>
</dbReference>
<dbReference type="AlphaFoldDB" id="A0A060QCR9"/>
<evidence type="ECO:0000256" key="8">
    <source>
        <dbReference type="ARBA" id="ARBA00022692"/>
    </source>
</evidence>
<dbReference type="GO" id="GO:0015886">
    <property type="term" value="P:heme transport"/>
    <property type="evidence" value="ECO:0007669"/>
    <property type="project" value="InterPro"/>
</dbReference>
<sequence length="65" mass="7044">MTHLPYIVASYAATLVMIGAFTLPLVMRLRRARARLALLEQRQGARHRSIGSPDTGSIPSQGATP</sequence>
<gene>
    <name evidence="14" type="ORF">ASAP_0443</name>
</gene>
<comment type="subcellular location">
    <subcellularLocation>
        <location evidence="2 12">Cell inner membrane</location>
        <topology evidence="2 12">Single-pass membrane protein</topology>
    </subcellularLocation>
</comment>
<name>A0A060QCR9_9PROT</name>
<evidence type="ECO:0000256" key="2">
    <source>
        <dbReference type="ARBA" id="ARBA00004377"/>
    </source>
</evidence>
<keyword evidence="8 12" id="KW-0812">Transmembrane</keyword>
<evidence type="ECO:0000313" key="14">
    <source>
        <dbReference type="EMBL" id="CDG38488.1"/>
    </source>
</evidence>
<dbReference type="GO" id="GO:0005886">
    <property type="term" value="C:plasma membrane"/>
    <property type="evidence" value="ECO:0007669"/>
    <property type="project" value="UniProtKB-SubCell"/>
</dbReference>
<evidence type="ECO:0000256" key="7">
    <source>
        <dbReference type="ARBA" id="ARBA00022519"/>
    </source>
</evidence>
<feature type="region of interest" description="Disordered" evidence="13">
    <location>
        <begin position="41"/>
        <end position="65"/>
    </location>
</feature>
<keyword evidence="7 12" id="KW-0997">Cell inner membrane</keyword>
<organism evidence="14 15">
    <name type="scientific">Asaia bogorensis</name>
    <dbReference type="NCBI Taxonomy" id="91915"/>
    <lineage>
        <taxon>Bacteria</taxon>
        <taxon>Pseudomonadati</taxon>
        <taxon>Pseudomonadota</taxon>
        <taxon>Alphaproteobacteria</taxon>
        <taxon>Acetobacterales</taxon>
        <taxon>Acetobacteraceae</taxon>
        <taxon>Asaia</taxon>
    </lineage>
</organism>
<protein>
    <recommendedName>
        <fullName evidence="4 12">Heme exporter protein D</fullName>
    </recommendedName>
</protein>
<dbReference type="RefSeq" id="WP_023977662.1">
    <property type="nucleotide sequence ID" value="NZ_CBLX010000003.1"/>
</dbReference>
<accession>A0A060QCR9</accession>